<name>A0A926UWP7_9CYAN</name>
<evidence type="ECO:0000313" key="6">
    <source>
        <dbReference type="Proteomes" id="UP000631421"/>
    </source>
</evidence>
<dbReference type="GO" id="GO:0019150">
    <property type="term" value="F:D-ribulokinase activity"/>
    <property type="evidence" value="ECO:0007669"/>
    <property type="project" value="TreeGrafter"/>
</dbReference>
<keyword evidence="2" id="KW-0808">Transferase</keyword>
<dbReference type="SUPFAM" id="SSF53067">
    <property type="entry name" value="Actin-like ATPase domain"/>
    <property type="match status" value="2"/>
</dbReference>
<evidence type="ECO:0000256" key="1">
    <source>
        <dbReference type="ARBA" id="ARBA00009156"/>
    </source>
</evidence>
<dbReference type="EMBL" id="JACJPY010000119">
    <property type="protein sequence ID" value="MBD2152580.1"/>
    <property type="molecule type" value="Genomic_DNA"/>
</dbReference>
<dbReference type="Gene3D" id="3.30.420.40">
    <property type="match status" value="2"/>
</dbReference>
<gene>
    <name evidence="5" type="ORF">H6F44_21010</name>
</gene>
<dbReference type="Pfam" id="PF00370">
    <property type="entry name" value="FGGY_N"/>
    <property type="match status" value="1"/>
</dbReference>
<dbReference type="GO" id="GO:0004856">
    <property type="term" value="F:D-xylulokinase activity"/>
    <property type="evidence" value="ECO:0007669"/>
    <property type="project" value="TreeGrafter"/>
</dbReference>
<protein>
    <submittedName>
        <fullName evidence="5">FGGY-family carbohydrate kinase</fullName>
    </submittedName>
</protein>
<dbReference type="PANTHER" id="PTHR10196:SF80">
    <property type="entry name" value="D-RIBULOSE KINASE"/>
    <property type="match status" value="1"/>
</dbReference>
<dbReference type="PANTHER" id="PTHR10196">
    <property type="entry name" value="SUGAR KINASE"/>
    <property type="match status" value="1"/>
</dbReference>
<sequence length="453" mass="49067">MNDFSLGIDFGTSGARAIAINRTGEILAITRTDYQLGDYATWQIALYELIMALPIKIKRNIGRILIDGTSATVLLCDRQGKAISPAMIYSDRCPLDVLEVLQQIVPNDSIACNASSSFAKLITLIEQVDLARPSSHLLYLLHQADWLGYCLHGKLGFSDYHNALKLGYDPQILDYPAWLKMWLRASGHAQSLVLPQVCAPSNPVGIIQAAIAQKLALPLDCEIVAGTTDSNAAFIATIGTAAPALGTAVTSLGSTMVLKVVSDRPINNANYGIYSHRWHYGSHNFPQECLWLVGGASNVGGAVLRQFFEQQQLLDLSTILSDRLNPYYPSPLDYYPLPQTGDRFPINDPALKPRLEPRPADPVEFLHGLLESMARIEAQGYDLLQNMGAAPVTEVYTAGGGAKNVAWTKIRDRHLPNLQSLSTDPLKTEAAYGSALLALGLPLGIISASSAAT</sequence>
<dbReference type="AlphaFoldDB" id="A0A926UWP7"/>
<dbReference type="InterPro" id="IPR043129">
    <property type="entry name" value="ATPase_NBD"/>
</dbReference>
<dbReference type="RefSeq" id="WP_190353046.1">
    <property type="nucleotide sequence ID" value="NZ_JACJPY010000119.1"/>
</dbReference>
<keyword evidence="6" id="KW-1185">Reference proteome</keyword>
<dbReference type="Proteomes" id="UP000631421">
    <property type="component" value="Unassembled WGS sequence"/>
</dbReference>
<dbReference type="GO" id="GO:0005829">
    <property type="term" value="C:cytosol"/>
    <property type="evidence" value="ECO:0007669"/>
    <property type="project" value="TreeGrafter"/>
</dbReference>
<accession>A0A926UWP7</accession>
<evidence type="ECO:0000256" key="3">
    <source>
        <dbReference type="ARBA" id="ARBA00022777"/>
    </source>
</evidence>
<proteinExistence type="inferred from homology"/>
<comment type="similarity">
    <text evidence="1">Belongs to the FGGY kinase family.</text>
</comment>
<reference evidence="5" key="1">
    <citation type="journal article" date="2015" name="ISME J.">
        <title>Draft Genome Sequence of Streptomyces incarnatus NRRL8089, which Produces the Nucleoside Antibiotic Sinefungin.</title>
        <authorList>
            <person name="Oshima K."/>
            <person name="Hattori M."/>
            <person name="Shimizu H."/>
            <person name="Fukuda K."/>
            <person name="Nemoto M."/>
            <person name="Inagaki K."/>
            <person name="Tamura T."/>
        </authorList>
    </citation>
    <scope>NUCLEOTIDE SEQUENCE</scope>
    <source>
        <strain evidence="5">FACHB-1277</strain>
    </source>
</reference>
<dbReference type="InterPro" id="IPR018484">
    <property type="entry name" value="FGGY_N"/>
</dbReference>
<organism evidence="5 6">
    <name type="scientific">Pseudanabaena cinerea FACHB-1277</name>
    <dbReference type="NCBI Taxonomy" id="2949581"/>
    <lineage>
        <taxon>Bacteria</taxon>
        <taxon>Bacillati</taxon>
        <taxon>Cyanobacteriota</taxon>
        <taxon>Cyanophyceae</taxon>
        <taxon>Pseudanabaenales</taxon>
        <taxon>Pseudanabaenaceae</taxon>
        <taxon>Pseudanabaena</taxon>
        <taxon>Pseudanabaena cinerea</taxon>
    </lineage>
</organism>
<feature type="domain" description="Carbohydrate kinase FGGY N-terminal" evidence="4">
    <location>
        <begin position="6"/>
        <end position="235"/>
    </location>
</feature>
<dbReference type="CDD" id="cd07783">
    <property type="entry name" value="ASKHA_NBD_FGGY_SePSK_AtXK1-like"/>
    <property type="match status" value="1"/>
</dbReference>
<evidence type="ECO:0000313" key="5">
    <source>
        <dbReference type="EMBL" id="MBD2152580.1"/>
    </source>
</evidence>
<evidence type="ECO:0000256" key="2">
    <source>
        <dbReference type="ARBA" id="ARBA00022679"/>
    </source>
</evidence>
<reference evidence="5" key="2">
    <citation type="submission" date="2020-08" db="EMBL/GenBank/DDBJ databases">
        <authorList>
            <person name="Chen M."/>
            <person name="Teng W."/>
            <person name="Zhao L."/>
            <person name="Hu C."/>
            <person name="Zhou Y."/>
            <person name="Han B."/>
            <person name="Song L."/>
            <person name="Shu W."/>
        </authorList>
    </citation>
    <scope>NUCLEOTIDE SEQUENCE</scope>
    <source>
        <strain evidence="5">FACHB-1277</strain>
    </source>
</reference>
<keyword evidence="3 5" id="KW-0418">Kinase</keyword>
<dbReference type="GO" id="GO:0005997">
    <property type="term" value="P:xylulose metabolic process"/>
    <property type="evidence" value="ECO:0007669"/>
    <property type="project" value="TreeGrafter"/>
</dbReference>
<evidence type="ECO:0000259" key="4">
    <source>
        <dbReference type="Pfam" id="PF00370"/>
    </source>
</evidence>
<comment type="caution">
    <text evidence="5">The sequence shown here is derived from an EMBL/GenBank/DDBJ whole genome shotgun (WGS) entry which is preliminary data.</text>
</comment>